<accession>A0A6A2XX48</accession>
<feature type="domain" description="Asparagine synthetase" evidence="3">
    <location>
        <begin position="80"/>
        <end position="163"/>
    </location>
</feature>
<organism evidence="4 5">
    <name type="scientific">Hibiscus syriacus</name>
    <name type="common">Rose of Sharon</name>
    <dbReference type="NCBI Taxonomy" id="106335"/>
    <lineage>
        <taxon>Eukaryota</taxon>
        <taxon>Viridiplantae</taxon>
        <taxon>Streptophyta</taxon>
        <taxon>Embryophyta</taxon>
        <taxon>Tracheophyta</taxon>
        <taxon>Spermatophyta</taxon>
        <taxon>Magnoliopsida</taxon>
        <taxon>eudicotyledons</taxon>
        <taxon>Gunneridae</taxon>
        <taxon>Pentapetalae</taxon>
        <taxon>rosids</taxon>
        <taxon>malvids</taxon>
        <taxon>Malvales</taxon>
        <taxon>Malvaceae</taxon>
        <taxon>Malvoideae</taxon>
        <taxon>Hibiscus</taxon>
    </lineage>
</organism>
<dbReference type="SUPFAM" id="SSF52402">
    <property type="entry name" value="Adenine nucleotide alpha hydrolases-like"/>
    <property type="match status" value="1"/>
</dbReference>
<dbReference type="EMBL" id="VEPZ02001593">
    <property type="protein sequence ID" value="KAE8666736.1"/>
    <property type="molecule type" value="Genomic_DNA"/>
</dbReference>
<dbReference type="InterPro" id="IPR050795">
    <property type="entry name" value="Asn_Synthetase"/>
</dbReference>
<dbReference type="CDD" id="cd01991">
    <property type="entry name" value="Asn_synthase_B_C"/>
    <property type="match status" value="1"/>
</dbReference>
<dbReference type="GO" id="GO:0005524">
    <property type="term" value="F:ATP binding"/>
    <property type="evidence" value="ECO:0007669"/>
    <property type="project" value="UniProtKB-KW"/>
</dbReference>
<dbReference type="Proteomes" id="UP000436088">
    <property type="component" value="Unassembled WGS sequence"/>
</dbReference>
<dbReference type="PANTHER" id="PTHR11772">
    <property type="entry name" value="ASPARAGINE SYNTHETASE"/>
    <property type="match status" value="1"/>
</dbReference>
<dbReference type="InterPro" id="IPR001962">
    <property type="entry name" value="Asn_synthase"/>
</dbReference>
<evidence type="ECO:0000256" key="2">
    <source>
        <dbReference type="ARBA" id="ARBA00022840"/>
    </source>
</evidence>
<keyword evidence="1" id="KW-0547">Nucleotide-binding</keyword>
<dbReference type="PANTHER" id="PTHR11772:SF48">
    <property type="entry name" value="ASPARAGINE SYNTHETASE [GLUTAMINE-HYDROLYZING] 1"/>
    <property type="match status" value="1"/>
</dbReference>
<evidence type="ECO:0000259" key="3">
    <source>
        <dbReference type="Pfam" id="PF00733"/>
    </source>
</evidence>
<dbReference type="GO" id="GO:0004066">
    <property type="term" value="F:asparagine synthase (glutamine-hydrolyzing) activity"/>
    <property type="evidence" value="ECO:0007669"/>
    <property type="project" value="InterPro"/>
</dbReference>
<comment type="caution">
    <text evidence="4">The sequence shown here is derived from an EMBL/GenBank/DDBJ whole genome shotgun (WGS) entry which is preliminary data.</text>
</comment>
<evidence type="ECO:0000313" key="5">
    <source>
        <dbReference type="Proteomes" id="UP000436088"/>
    </source>
</evidence>
<dbReference type="AlphaFoldDB" id="A0A6A2XX48"/>
<dbReference type="Pfam" id="PF00733">
    <property type="entry name" value="Asn_synthase"/>
    <property type="match status" value="1"/>
</dbReference>
<keyword evidence="5" id="KW-1185">Reference proteome</keyword>
<dbReference type="GO" id="GO:0005829">
    <property type="term" value="C:cytosol"/>
    <property type="evidence" value="ECO:0007669"/>
    <property type="project" value="TreeGrafter"/>
</dbReference>
<dbReference type="GO" id="GO:0006529">
    <property type="term" value="P:asparagine biosynthetic process"/>
    <property type="evidence" value="ECO:0007669"/>
    <property type="project" value="InterPro"/>
</dbReference>
<evidence type="ECO:0000256" key="1">
    <source>
        <dbReference type="ARBA" id="ARBA00022741"/>
    </source>
</evidence>
<protein>
    <recommendedName>
        <fullName evidence="3">Asparagine synthetase domain-containing protein</fullName>
    </recommendedName>
</protein>
<dbReference type="Gene3D" id="3.40.50.620">
    <property type="entry name" value="HUPs"/>
    <property type="match status" value="1"/>
</dbReference>
<reference evidence="4" key="1">
    <citation type="submission" date="2019-09" db="EMBL/GenBank/DDBJ databases">
        <title>Draft genome information of white flower Hibiscus syriacus.</title>
        <authorList>
            <person name="Kim Y.-M."/>
        </authorList>
    </citation>
    <scope>NUCLEOTIDE SEQUENCE [LARGE SCALE GENOMIC DNA]</scope>
    <source>
        <strain evidence="4">YM2019G1</strain>
    </source>
</reference>
<dbReference type="InterPro" id="IPR014729">
    <property type="entry name" value="Rossmann-like_a/b/a_fold"/>
</dbReference>
<evidence type="ECO:0000313" key="4">
    <source>
        <dbReference type="EMBL" id="KAE8666736.1"/>
    </source>
</evidence>
<proteinExistence type="predicted"/>
<name>A0A6A2XX48_HIBSY</name>
<keyword evidence="2" id="KW-0067">ATP-binding</keyword>
<sequence length="265" mass="29593">MVVVRSQISWVASPRHRWVWISSVLKGLNDDCEHFESFPPAHLYTRKSREFRRWFSDSIPFVSYNPLLLTRAFENVTYSEAVTKRLMTDVPFGVLLSGGLDSSLVASITAWYLAGTKAAKHWGSRLHSFCVGLDGSPDLKAADYLGTVHHEFQFTVQVLIEVLHLLYRQKEQLSDGVGYSWIDDLKAHAAEHIDCPGRSCTAKAVEWDAVWKNNLNPSGRASFGVHLSAYDAETLQSNVPSKVIDSIPGMIEVPGELPYTVSILG</sequence>
<gene>
    <name evidence="4" type="ORF">F3Y22_tig00112491pilonHSYRG00158</name>
</gene>